<dbReference type="GO" id="GO:0005654">
    <property type="term" value="C:nucleoplasm"/>
    <property type="evidence" value="ECO:0007669"/>
    <property type="project" value="TreeGrafter"/>
</dbReference>
<dbReference type="Pfam" id="PF25701">
    <property type="entry name" value="RRM_YTH1"/>
    <property type="match status" value="1"/>
</dbReference>
<protein>
    <recommendedName>
        <fullName evidence="2">YTH domain-containing protein</fullName>
    </recommendedName>
</protein>
<gene>
    <name evidence="3" type="ORF">CFIO01_07318</name>
</gene>
<dbReference type="GO" id="GO:1990247">
    <property type="term" value="F:N6-methyladenosine-containing RNA reader activity"/>
    <property type="evidence" value="ECO:0007669"/>
    <property type="project" value="TreeGrafter"/>
</dbReference>
<dbReference type="InterPro" id="IPR057720">
    <property type="entry name" value="RRM_YTH1"/>
</dbReference>
<feature type="compositionally biased region" description="Polar residues" evidence="1">
    <location>
        <begin position="341"/>
        <end position="355"/>
    </location>
</feature>
<feature type="compositionally biased region" description="Polar residues" evidence="1">
    <location>
        <begin position="801"/>
        <end position="814"/>
    </location>
</feature>
<dbReference type="InterPro" id="IPR007275">
    <property type="entry name" value="YTH_domain"/>
</dbReference>
<feature type="compositionally biased region" description="Low complexity" evidence="1">
    <location>
        <begin position="610"/>
        <end position="622"/>
    </location>
</feature>
<dbReference type="OrthoDB" id="306690at2759"/>
<feature type="compositionally biased region" description="Acidic residues" evidence="1">
    <location>
        <begin position="783"/>
        <end position="800"/>
    </location>
</feature>
<dbReference type="Proteomes" id="UP000020467">
    <property type="component" value="Unassembled WGS sequence"/>
</dbReference>
<sequence>MDAPLTRIAPSTATPPCGVPPSSSSSSSSSSILNPQSLPLPHSIWAGLARPKSKNLYLLPTACLCVSVPLSPNLCQFYPMKWEARRSGYRLHLGALLKSANGAILEPTSSAPAPPRQLPKLETVGIILRHHLYFTTTGTSNWYARTILSKPSLTLARSGLPQPVQSHLATGGISVVVNSPYSFVPLSRTGLDIFCRTTSHRHFNSNFSYCQVLSSHSSYSIGYATRRISIYRYSIQQQPLRRRPEVQFVGGLNSDTARTITIQMGDVQSPPNVTEYPIVDSHQGVNANAASVSPIYLDEKSRMEAQGIPHPQHQQYGPPQHAFSSQLDMAQQPAAGRPGNFNMTNMANALPQSNMRHGHYVPGGQPQHQQQRFSPATSSPSMMPQMPQMAPQYPGQAAMPMGNPQYYMPQHHQMQHYYTNQLSPTQQQARPNMGYYPNQMVMNHPQHNQIPQGYYYPPAGHYSQNQALHNPMVSAHYMGTNAGHSDPRVMPQMPNGIDPSGMNAPSSHRSSDVGEGRSGVVRGPPRKPRQSGHAIWVGNLPPQTDLMNLVHHVCKEANGLESLFLISKSNCAFANFKDEQTCVTAQQKLHDSKFQSVRLVSRLRKSTVEGATGVTAPTGPAASSGSQTPHDVAAPPSASEAAPEAAVAESNDAKPVTAVEATSQKDKFFILKSLTVEDLELSVRTGIWATQSHNEDTLNAAFNAVDNVYLVFSANKSGEYFGYARMTSQINEDPDAAIEFAPKAQSANDVDLPKAIPTEPTEYAPKGRIIDDSARGTIFWEAEREDGESGDEEEETEVEQSDASSRKSGNQEADGNTKAWGKPFKLEWLSTARLPFYRTRGLRNPWNSNREVKIARDGTELEPSVGRRLIGLFNRVQSPGPGSVPAMRPGMAMIAGYPPMRPQYQQ</sequence>
<dbReference type="GO" id="GO:0003729">
    <property type="term" value="F:mRNA binding"/>
    <property type="evidence" value="ECO:0007669"/>
    <property type="project" value="TreeGrafter"/>
</dbReference>
<reference evidence="3 4" key="1">
    <citation type="submission" date="2014-02" db="EMBL/GenBank/DDBJ databases">
        <title>The genome sequence of Colletotrichum fioriniae PJ7.</title>
        <authorList>
            <person name="Baroncelli R."/>
            <person name="Thon M.R."/>
        </authorList>
    </citation>
    <scope>NUCLEOTIDE SEQUENCE [LARGE SCALE GENOMIC DNA]</scope>
    <source>
        <strain evidence="3 4">PJ7</strain>
    </source>
</reference>
<dbReference type="HOGENOM" id="CLU_011694_2_0_1"/>
<organism evidence="3 4">
    <name type="scientific">Colletotrichum fioriniae PJ7</name>
    <dbReference type="NCBI Taxonomy" id="1445577"/>
    <lineage>
        <taxon>Eukaryota</taxon>
        <taxon>Fungi</taxon>
        <taxon>Dikarya</taxon>
        <taxon>Ascomycota</taxon>
        <taxon>Pezizomycotina</taxon>
        <taxon>Sordariomycetes</taxon>
        <taxon>Hypocreomycetidae</taxon>
        <taxon>Glomerellales</taxon>
        <taxon>Glomerellaceae</taxon>
        <taxon>Colletotrichum</taxon>
        <taxon>Colletotrichum acutatum species complex</taxon>
    </lineage>
</organism>
<feature type="compositionally biased region" description="Low complexity" evidence="1">
    <location>
        <begin position="632"/>
        <end position="650"/>
    </location>
</feature>
<dbReference type="PANTHER" id="PTHR12357:SF3">
    <property type="entry name" value="YTH DOMAIN-CONTAINING PROTEIN 1"/>
    <property type="match status" value="1"/>
</dbReference>
<dbReference type="InterPro" id="IPR012677">
    <property type="entry name" value="Nucleotide-bd_a/b_plait_sf"/>
</dbReference>
<dbReference type="AlphaFoldDB" id="A0A010RGZ3"/>
<dbReference type="Gene3D" id="3.10.590.10">
    <property type="entry name" value="ph1033 like domains"/>
    <property type="match status" value="1"/>
</dbReference>
<evidence type="ECO:0000259" key="2">
    <source>
        <dbReference type="PROSITE" id="PS50882"/>
    </source>
</evidence>
<feature type="region of interest" description="Disordered" evidence="1">
    <location>
        <begin position="494"/>
        <end position="534"/>
    </location>
</feature>
<dbReference type="InterPro" id="IPR045168">
    <property type="entry name" value="YTH_prot"/>
</dbReference>
<dbReference type="SMART" id="SM00360">
    <property type="entry name" value="RRM"/>
    <property type="match status" value="1"/>
</dbReference>
<dbReference type="GO" id="GO:0000398">
    <property type="term" value="P:mRNA splicing, via spliceosome"/>
    <property type="evidence" value="ECO:0007669"/>
    <property type="project" value="TreeGrafter"/>
</dbReference>
<feature type="compositionally biased region" description="Low complexity" evidence="1">
    <location>
        <begin position="309"/>
        <end position="321"/>
    </location>
</feature>
<dbReference type="STRING" id="1445577.A0A010RGZ3"/>
<feature type="domain" description="YTH" evidence="2">
    <location>
        <begin position="666"/>
        <end position="873"/>
    </location>
</feature>
<feature type="region of interest" description="Disordered" evidence="1">
    <location>
        <begin position="610"/>
        <end position="653"/>
    </location>
</feature>
<accession>A0A010RGZ3</accession>
<feature type="region of interest" description="Disordered" evidence="1">
    <location>
        <begin position="783"/>
        <end position="818"/>
    </location>
</feature>
<evidence type="ECO:0000313" key="3">
    <source>
        <dbReference type="EMBL" id="EXF79636.1"/>
    </source>
</evidence>
<feature type="region of interest" description="Disordered" evidence="1">
    <location>
        <begin position="1"/>
        <end position="34"/>
    </location>
</feature>
<name>A0A010RGZ3_9PEZI</name>
<comment type="caution">
    <text evidence="3">The sequence shown here is derived from an EMBL/GenBank/DDBJ whole genome shotgun (WGS) entry which is preliminary data.</text>
</comment>
<dbReference type="EMBL" id="JARH01000541">
    <property type="protein sequence ID" value="EXF79636.1"/>
    <property type="molecule type" value="Genomic_DNA"/>
</dbReference>
<dbReference type="CDD" id="cd00590">
    <property type="entry name" value="RRM_SF"/>
    <property type="match status" value="1"/>
</dbReference>
<dbReference type="Gene3D" id="3.30.70.330">
    <property type="match status" value="1"/>
</dbReference>
<evidence type="ECO:0000256" key="1">
    <source>
        <dbReference type="SAM" id="MobiDB-lite"/>
    </source>
</evidence>
<dbReference type="InterPro" id="IPR000504">
    <property type="entry name" value="RRM_dom"/>
</dbReference>
<dbReference type="InterPro" id="IPR035979">
    <property type="entry name" value="RBD_domain_sf"/>
</dbReference>
<dbReference type="GO" id="GO:0000381">
    <property type="term" value="P:regulation of alternative mRNA splicing, via spliceosome"/>
    <property type="evidence" value="ECO:0007669"/>
    <property type="project" value="TreeGrafter"/>
</dbReference>
<dbReference type="KEGG" id="cfj:CFIO01_07318"/>
<evidence type="ECO:0000313" key="4">
    <source>
        <dbReference type="Proteomes" id="UP000020467"/>
    </source>
</evidence>
<dbReference type="CDD" id="cd21134">
    <property type="entry name" value="YTH"/>
    <property type="match status" value="1"/>
</dbReference>
<feature type="compositionally biased region" description="Low complexity" evidence="1">
    <location>
        <begin position="374"/>
        <end position="397"/>
    </location>
</feature>
<keyword evidence="4" id="KW-1185">Reference proteome</keyword>
<dbReference type="SUPFAM" id="SSF54928">
    <property type="entry name" value="RNA-binding domain, RBD"/>
    <property type="match status" value="1"/>
</dbReference>
<feature type="region of interest" description="Disordered" evidence="1">
    <location>
        <begin position="309"/>
        <end position="397"/>
    </location>
</feature>
<feature type="compositionally biased region" description="Low complexity" evidence="1">
    <location>
        <begin position="22"/>
        <end position="31"/>
    </location>
</feature>
<dbReference type="PANTHER" id="PTHR12357">
    <property type="entry name" value="YTH YT521-B HOMOLOGY DOMAIN-CONTAINING"/>
    <property type="match status" value="1"/>
</dbReference>
<dbReference type="PROSITE" id="PS50882">
    <property type="entry name" value="YTH"/>
    <property type="match status" value="1"/>
</dbReference>
<dbReference type="eggNOG" id="KOG1902">
    <property type="taxonomic scope" value="Eukaryota"/>
</dbReference>
<proteinExistence type="predicted"/>
<dbReference type="Pfam" id="PF04146">
    <property type="entry name" value="YTH"/>
    <property type="match status" value="1"/>
</dbReference>